<dbReference type="GeneTree" id="ENSGT00940000162676"/>
<evidence type="ECO:0000256" key="4">
    <source>
        <dbReference type="ARBA" id="ARBA00022859"/>
    </source>
</evidence>
<dbReference type="GO" id="GO:0002376">
    <property type="term" value="P:immune system process"/>
    <property type="evidence" value="ECO:0007669"/>
    <property type="project" value="UniProtKB-KW"/>
</dbReference>
<keyword evidence="8" id="KW-1133">Transmembrane helix</keyword>
<dbReference type="Gene3D" id="2.60.40.10">
    <property type="entry name" value="Immunoglobulins"/>
    <property type="match status" value="2"/>
</dbReference>
<dbReference type="Ensembl" id="ENSMAMT00000028087.2">
    <property type="protein sequence ID" value="ENSMAMP00000027376.2"/>
    <property type="gene ID" value="ENSMAMG00000018403.2"/>
</dbReference>
<keyword evidence="2" id="KW-1003">Cell membrane</keyword>
<dbReference type="GO" id="GO:0005886">
    <property type="term" value="C:plasma membrane"/>
    <property type="evidence" value="ECO:0007669"/>
    <property type="project" value="UniProtKB-SubCell"/>
</dbReference>
<feature type="domain" description="Ig-like" evidence="10">
    <location>
        <begin position="128"/>
        <end position="226"/>
    </location>
</feature>
<comment type="subcellular location">
    <subcellularLocation>
        <location evidence="1">Cell membrane</location>
    </subcellularLocation>
</comment>
<dbReference type="InterPro" id="IPR036179">
    <property type="entry name" value="Ig-like_dom_sf"/>
</dbReference>
<feature type="domain" description="Ig-like" evidence="10">
    <location>
        <begin position="30"/>
        <end position="105"/>
    </location>
</feature>
<evidence type="ECO:0000256" key="7">
    <source>
        <dbReference type="ARBA" id="ARBA00023180"/>
    </source>
</evidence>
<dbReference type="STRING" id="205130.ENSMAMP00000027376"/>
<dbReference type="InterPro" id="IPR013783">
    <property type="entry name" value="Ig-like_fold"/>
</dbReference>
<dbReference type="Pfam" id="PF07686">
    <property type="entry name" value="V-set"/>
    <property type="match status" value="2"/>
</dbReference>
<keyword evidence="7" id="KW-0325">Glycoprotein</keyword>
<reference evidence="11" key="1">
    <citation type="submission" date="2025-05" db="UniProtKB">
        <authorList>
            <consortium name="Ensembl"/>
        </authorList>
    </citation>
    <scope>IDENTIFICATION</scope>
</reference>
<dbReference type="AlphaFoldDB" id="A0A3Q3MWZ0"/>
<dbReference type="SMART" id="SM00406">
    <property type="entry name" value="IGv"/>
    <property type="match status" value="2"/>
</dbReference>
<evidence type="ECO:0000259" key="10">
    <source>
        <dbReference type="PROSITE" id="PS50835"/>
    </source>
</evidence>
<evidence type="ECO:0000256" key="1">
    <source>
        <dbReference type="ARBA" id="ARBA00004236"/>
    </source>
</evidence>
<keyword evidence="6" id="KW-1015">Disulfide bond</keyword>
<keyword evidence="5 8" id="KW-0472">Membrane</keyword>
<dbReference type="InterPro" id="IPR007110">
    <property type="entry name" value="Ig-like_dom"/>
</dbReference>
<feature type="chain" id="PRO_5044598767" evidence="9">
    <location>
        <begin position="19"/>
        <end position="343"/>
    </location>
</feature>
<evidence type="ECO:0000256" key="8">
    <source>
        <dbReference type="SAM" id="Phobius"/>
    </source>
</evidence>
<keyword evidence="12" id="KW-1185">Reference proteome</keyword>
<accession>A0A3Q3MWZ0</accession>
<dbReference type="Proteomes" id="UP000261640">
    <property type="component" value="Unplaced"/>
</dbReference>
<organism evidence="11 12">
    <name type="scientific">Mastacembelus armatus</name>
    <name type="common">zig-zag eel</name>
    <dbReference type="NCBI Taxonomy" id="205130"/>
    <lineage>
        <taxon>Eukaryota</taxon>
        <taxon>Metazoa</taxon>
        <taxon>Chordata</taxon>
        <taxon>Craniata</taxon>
        <taxon>Vertebrata</taxon>
        <taxon>Euteleostomi</taxon>
        <taxon>Actinopterygii</taxon>
        <taxon>Neopterygii</taxon>
        <taxon>Teleostei</taxon>
        <taxon>Neoteleostei</taxon>
        <taxon>Acanthomorphata</taxon>
        <taxon>Anabantaria</taxon>
        <taxon>Synbranchiformes</taxon>
        <taxon>Mastacembelidae</taxon>
        <taxon>Mastacembelus</taxon>
    </lineage>
</organism>
<sequence>MLIIFHLLLLLRVKRCTGDLSFVTKTVEVGDEVTLTCTRQTSDYDAMFYWIRLVSGNFPEFLGGTFSFNYDGVTTTPHITTKQGPGSFFLHINEIKPSDAGVYYCIKVDLLDMKFLNGTFLRFKGPKPEITSALHIAPSDPVRPGDSVTLQCSVLSDSEVKMCPANHSVYWFRAGSDDSHPSVIYAHGNSGDQCERSPEVPSLQKCVYNFSKNISSSDAGTYYCAVATCGQIYFGNGTKLDIEENVWDLQKANTVLFLLCATLAISLAVIVFLIHTIKKKTCNRCGEATASSGYQQRHQTDQDSLAYSAPTFSKKKTGVAERKGAQSAQRETVYTDIQTSVID</sequence>
<dbReference type="Ensembl" id="ENSMAMT00000047623.1">
    <property type="protein sequence ID" value="ENSMAMP00000056491.1"/>
    <property type="gene ID" value="ENSMAMG00000018403.2"/>
</dbReference>
<keyword evidence="8" id="KW-0812">Transmembrane</keyword>
<name>A0A3Q3MWZ0_9TELE</name>
<dbReference type="SMART" id="SM00409">
    <property type="entry name" value="IG"/>
    <property type="match status" value="2"/>
</dbReference>
<evidence type="ECO:0000256" key="3">
    <source>
        <dbReference type="ARBA" id="ARBA00022729"/>
    </source>
</evidence>
<dbReference type="InterPro" id="IPR013106">
    <property type="entry name" value="Ig_V-set"/>
</dbReference>
<dbReference type="SUPFAM" id="SSF48726">
    <property type="entry name" value="Immunoglobulin"/>
    <property type="match status" value="2"/>
</dbReference>
<dbReference type="PANTHER" id="PTHR19433:SF111">
    <property type="entry name" value="T CELL RECEPTOR ALPHA VARIABLE 4"/>
    <property type="match status" value="1"/>
</dbReference>
<dbReference type="InterPro" id="IPR003599">
    <property type="entry name" value="Ig_sub"/>
</dbReference>
<feature type="transmembrane region" description="Helical" evidence="8">
    <location>
        <begin position="255"/>
        <end position="274"/>
    </location>
</feature>
<keyword evidence="4" id="KW-0391">Immunity</keyword>
<dbReference type="PANTHER" id="PTHR19433">
    <property type="entry name" value="T-CELL RECEPTOR ALPHA CHAIN V REGION-RELATED"/>
    <property type="match status" value="1"/>
</dbReference>
<evidence type="ECO:0000256" key="6">
    <source>
        <dbReference type="ARBA" id="ARBA00023157"/>
    </source>
</evidence>
<dbReference type="CDD" id="cd00099">
    <property type="entry name" value="IgV"/>
    <property type="match status" value="2"/>
</dbReference>
<dbReference type="InterPro" id="IPR052051">
    <property type="entry name" value="TCR_complex_component"/>
</dbReference>
<dbReference type="GO" id="GO:0009617">
    <property type="term" value="P:response to bacterium"/>
    <property type="evidence" value="ECO:0007669"/>
    <property type="project" value="TreeGrafter"/>
</dbReference>
<feature type="signal peptide" evidence="9">
    <location>
        <begin position="1"/>
        <end position="18"/>
    </location>
</feature>
<evidence type="ECO:0000313" key="11">
    <source>
        <dbReference type="Ensembl" id="ENSMAMP00000027376.2"/>
    </source>
</evidence>
<keyword evidence="3 9" id="KW-0732">Signal</keyword>
<evidence type="ECO:0000256" key="5">
    <source>
        <dbReference type="ARBA" id="ARBA00023136"/>
    </source>
</evidence>
<protein>
    <submittedName>
        <fullName evidence="11">Signal-regulatory protein beta-2-like</fullName>
    </submittedName>
</protein>
<dbReference type="Ensembl" id="ENSMAMT00000050111.1">
    <property type="protein sequence ID" value="ENSMAMP00000067655.1"/>
    <property type="gene ID" value="ENSMAMG00000018403.2"/>
</dbReference>
<evidence type="ECO:0000313" key="12">
    <source>
        <dbReference type="Proteomes" id="UP000261640"/>
    </source>
</evidence>
<evidence type="ECO:0000256" key="9">
    <source>
        <dbReference type="SAM" id="SignalP"/>
    </source>
</evidence>
<evidence type="ECO:0000256" key="2">
    <source>
        <dbReference type="ARBA" id="ARBA00022475"/>
    </source>
</evidence>
<proteinExistence type="predicted"/>
<dbReference type="PROSITE" id="PS50835">
    <property type="entry name" value="IG_LIKE"/>
    <property type="match status" value="2"/>
</dbReference>